<protein>
    <submittedName>
        <fullName evidence="2">Uncharacterized protein</fullName>
    </submittedName>
</protein>
<name>A0AAV4Y6K3_CAEEX</name>
<comment type="caution">
    <text evidence="2">The sequence shown here is derived from an EMBL/GenBank/DDBJ whole genome shotgun (WGS) entry which is preliminary data.</text>
</comment>
<sequence length="103" mass="11381">MDSPEFNALKSSNTSIKLKQKLLSTFHQAVNDGGHDGDDVHDDGRDVHGDHDDGRDAHGGGDRDDGHDDDHGDDHDVRGDRDDGHDDHDGDAFCLYWLWSGFT</sequence>
<feature type="compositionally biased region" description="Basic and acidic residues" evidence="1">
    <location>
        <begin position="33"/>
        <end position="87"/>
    </location>
</feature>
<evidence type="ECO:0000256" key="1">
    <source>
        <dbReference type="SAM" id="MobiDB-lite"/>
    </source>
</evidence>
<accession>A0AAV4Y6K3</accession>
<feature type="region of interest" description="Disordered" evidence="1">
    <location>
        <begin position="29"/>
        <end position="87"/>
    </location>
</feature>
<gene>
    <name evidence="2" type="ORF">CEXT_744321</name>
</gene>
<evidence type="ECO:0000313" key="3">
    <source>
        <dbReference type="Proteomes" id="UP001054945"/>
    </source>
</evidence>
<dbReference type="AlphaFoldDB" id="A0AAV4Y6K3"/>
<proteinExistence type="predicted"/>
<dbReference type="Proteomes" id="UP001054945">
    <property type="component" value="Unassembled WGS sequence"/>
</dbReference>
<dbReference type="EMBL" id="BPLR01001547">
    <property type="protein sequence ID" value="GIZ03076.1"/>
    <property type="molecule type" value="Genomic_DNA"/>
</dbReference>
<organism evidence="2 3">
    <name type="scientific">Caerostris extrusa</name>
    <name type="common">Bark spider</name>
    <name type="synonym">Caerostris bankana</name>
    <dbReference type="NCBI Taxonomy" id="172846"/>
    <lineage>
        <taxon>Eukaryota</taxon>
        <taxon>Metazoa</taxon>
        <taxon>Ecdysozoa</taxon>
        <taxon>Arthropoda</taxon>
        <taxon>Chelicerata</taxon>
        <taxon>Arachnida</taxon>
        <taxon>Araneae</taxon>
        <taxon>Araneomorphae</taxon>
        <taxon>Entelegynae</taxon>
        <taxon>Araneoidea</taxon>
        <taxon>Araneidae</taxon>
        <taxon>Caerostris</taxon>
    </lineage>
</organism>
<reference evidence="2 3" key="1">
    <citation type="submission" date="2021-06" db="EMBL/GenBank/DDBJ databases">
        <title>Caerostris extrusa draft genome.</title>
        <authorList>
            <person name="Kono N."/>
            <person name="Arakawa K."/>
        </authorList>
    </citation>
    <scope>NUCLEOTIDE SEQUENCE [LARGE SCALE GENOMIC DNA]</scope>
</reference>
<evidence type="ECO:0000313" key="2">
    <source>
        <dbReference type="EMBL" id="GIZ03076.1"/>
    </source>
</evidence>
<keyword evidence="3" id="KW-1185">Reference proteome</keyword>